<evidence type="ECO:0000313" key="3">
    <source>
        <dbReference type="Proteomes" id="UP001059893"/>
    </source>
</evidence>
<protein>
    <recommendedName>
        <fullName evidence="4">Hydrophobin</fullName>
    </recommendedName>
</protein>
<dbReference type="Proteomes" id="UP001059893">
    <property type="component" value="Unassembled WGS sequence"/>
</dbReference>
<name>A0ABQ8NQU4_PYRGI</name>
<feature type="signal peptide" evidence="1">
    <location>
        <begin position="1"/>
        <end position="16"/>
    </location>
</feature>
<keyword evidence="3" id="KW-1185">Reference proteome</keyword>
<organism evidence="2 3">
    <name type="scientific">Pyricularia grisea</name>
    <name type="common">Crabgrass-specific blast fungus</name>
    <name type="synonym">Magnaporthe grisea</name>
    <dbReference type="NCBI Taxonomy" id="148305"/>
    <lineage>
        <taxon>Eukaryota</taxon>
        <taxon>Fungi</taxon>
        <taxon>Dikarya</taxon>
        <taxon>Ascomycota</taxon>
        <taxon>Pezizomycotina</taxon>
        <taxon>Sordariomycetes</taxon>
        <taxon>Sordariomycetidae</taxon>
        <taxon>Magnaporthales</taxon>
        <taxon>Pyriculariaceae</taxon>
        <taxon>Pyricularia</taxon>
    </lineage>
</organism>
<accession>A0ABQ8NQU4</accession>
<evidence type="ECO:0000313" key="2">
    <source>
        <dbReference type="EMBL" id="KAI6300641.1"/>
    </source>
</evidence>
<sequence length="101" mass="10539">MRSSLLFFMLSVTVSAQPPPVRPDAPIQPQLGGRCCAKEGVADPTLTCQKMGLNSFCCTGRRSFISRGCDGGTGNEAVGRHVQGFPPQNGACGFTAFIGCA</sequence>
<evidence type="ECO:0000256" key="1">
    <source>
        <dbReference type="SAM" id="SignalP"/>
    </source>
</evidence>
<proteinExistence type="predicted"/>
<dbReference type="Pfam" id="PF19951">
    <property type="entry name" value="DUF6413"/>
    <property type="match status" value="1"/>
</dbReference>
<dbReference type="EMBL" id="JABSND010000049">
    <property type="protein sequence ID" value="KAI6300641.1"/>
    <property type="molecule type" value="Genomic_DNA"/>
</dbReference>
<reference evidence="2" key="1">
    <citation type="submission" date="2021-01" db="EMBL/GenBank/DDBJ databases">
        <title>Deciphering the adaptive evolutionary patterns associated with biogeogrpahic diversity in the finger millet blast pathogen Magnaporthe oryzae in Eastern Africa.</title>
        <authorList>
            <person name="Onyema G."/>
            <person name="Shittu T.A."/>
            <person name="Dodsworth S."/>
            <person name="Devilliers S."/>
            <person name="Muthumeenakshi S."/>
            <person name="Sreenivasaprasad S."/>
        </authorList>
    </citation>
    <scope>NUCLEOTIDE SEQUENCE</scope>
    <source>
        <strain evidence="2">D15/s37</strain>
    </source>
</reference>
<gene>
    <name evidence="2" type="ORF">MCOR33_003671</name>
</gene>
<evidence type="ECO:0008006" key="4">
    <source>
        <dbReference type="Google" id="ProtNLM"/>
    </source>
</evidence>
<feature type="chain" id="PRO_5047245134" description="Hydrophobin" evidence="1">
    <location>
        <begin position="17"/>
        <end position="101"/>
    </location>
</feature>
<comment type="caution">
    <text evidence="2">The sequence shown here is derived from an EMBL/GenBank/DDBJ whole genome shotgun (WGS) entry which is preliminary data.</text>
</comment>
<dbReference type="InterPro" id="IPR045634">
    <property type="entry name" value="DUF6413"/>
</dbReference>
<keyword evidence="1" id="KW-0732">Signal</keyword>